<comment type="caution">
    <text evidence="2">The sequence shown here is derived from an EMBL/GenBank/DDBJ whole genome shotgun (WGS) entry which is preliminary data.</text>
</comment>
<evidence type="ECO:0000256" key="1">
    <source>
        <dbReference type="SAM" id="MobiDB-lite"/>
    </source>
</evidence>
<keyword evidence="3" id="KW-1185">Reference proteome</keyword>
<feature type="region of interest" description="Disordered" evidence="1">
    <location>
        <begin position="60"/>
        <end position="145"/>
    </location>
</feature>
<sequence>MRSNHSNNERGSGKLLNLTLMALFLICALQVFPLTEYDLTVSQAWPYIPSSFIRRAVAATTPSSDSAPATTATSSSGSGSGSNSGSSGSGGSNSGSSNTGSSDGSSSSPTSSSNAPAPSTTSGGTTNPGDSNTIPVSDNPDDIVVDPLTPAGRVKFIFPFTYVKPEDMTLFPINKEMTIKWEWKDVLIMPRLITIQINSPGQFSKVTGSQIKTPEDRWFPVAVNITGDRDEYKWMVNVTDRAGYQLRLFDSEVGPVFFGKPGRLGLTVSSKFNLYIEGRDPSYLEMFSGAEGGRWGERVSVTRIVGVLTGVAALAYWL</sequence>
<reference evidence="2 3" key="1">
    <citation type="submission" date="2016-07" db="EMBL/GenBank/DDBJ databases">
        <title>Pervasive Adenine N6-methylation of Active Genes in Fungi.</title>
        <authorList>
            <consortium name="DOE Joint Genome Institute"/>
            <person name="Mondo S.J."/>
            <person name="Dannebaum R.O."/>
            <person name="Kuo R.C."/>
            <person name="Labutti K."/>
            <person name="Haridas S."/>
            <person name="Kuo A."/>
            <person name="Salamov A."/>
            <person name="Ahrendt S.R."/>
            <person name="Lipzen A."/>
            <person name="Sullivan W."/>
            <person name="Andreopoulos W.B."/>
            <person name="Clum A."/>
            <person name="Lindquist E."/>
            <person name="Daum C."/>
            <person name="Ramamoorthy G.K."/>
            <person name="Gryganskyi A."/>
            <person name="Culley D."/>
            <person name="Magnuson J.K."/>
            <person name="James T.Y."/>
            <person name="O'Malley M.A."/>
            <person name="Stajich J.E."/>
            <person name="Spatafora J.W."/>
            <person name="Visel A."/>
            <person name="Grigoriev I.V."/>
        </authorList>
    </citation>
    <scope>NUCLEOTIDE SEQUENCE [LARGE SCALE GENOMIC DNA]</scope>
    <source>
        <strain evidence="2 3">PL171</strain>
    </source>
</reference>
<name>A0A1Y2I3H4_9FUNG</name>
<proteinExistence type="predicted"/>
<feature type="compositionally biased region" description="Low complexity" evidence="1">
    <location>
        <begin position="94"/>
        <end position="133"/>
    </location>
</feature>
<accession>A0A1Y2I3H4</accession>
<feature type="compositionally biased region" description="Low complexity" evidence="1">
    <location>
        <begin position="60"/>
        <end position="77"/>
    </location>
</feature>
<dbReference type="OrthoDB" id="5597361at2759"/>
<protein>
    <submittedName>
        <fullName evidence="2">Uncharacterized protein</fullName>
    </submittedName>
</protein>
<dbReference type="Proteomes" id="UP000193411">
    <property type="component" value="Unassembled WGS sequence"/>
</dbReference>
<gene>
    <name evidence="2" type="ORF">BCR44DRAFT_29037</name>
</gene>
<feature type="non-terminal residue" evidence="2">
    <location>
        <position position="318"/>
    </location>
</feature>
<organism evidence="2 3">
    <name type="scientific">Catenaria anguillulae PL171</name>
    <dbReference type="NCBI Taxonomy" id="765915"/>
    <lineage>
        <taxon>Eukaryota</taxon>
        <taxon>Fungi</taxon>
        <taxon>Fungi incertae sedis</taxon>
        <taxon>Blastocladiomycota</taxon>
        <taxon>Blastocladiomycetes</taxon>
        <taxon>Blastocladiales</taxon>
        <taxon>Catenariaceae</taxon>
        <taxon>Catenaria</taxon>
    </lineage>
</organism>
<dbReference type="EMBL" id="MCFL01000001">
    <property type="protein sequence ID" value="ORZ41410.1"/>
    <property type="molecule type" value="Genomic_DNA"/>
</dbReference>
<evidence type="ECO:0000313" key="2">
    <source>
        <dbReference type="EMBL" id="ORZ41410.1"/>
    </source>
</evidence>
<evidence type="ECO:0000313" key="3">
    <source>
        <dbReference type="Proteomes" id="UP000193411"/>
    </source>
</evidence>
<feature type="compositionally biased region" description="Gly residues" evidence="1">
    <location>
        <begin position="78"/>
        <end position="93"/>
    </location>
</feature>
<dbReference type="AlphaFoldDB" id="A0A1Y2I3H4"/>